<dbReference type="KEGG" id="roz:CBI38_19135"/>
<dbReference type="PANTHER" id="PTHR10344">
    <property type="entry name" value="THYMIDYLATE KINASE"/>
    <property type="match status" value="1"/>
</dbReference>
<dbReference type="Proteomes" id="UP000245711">
    <property type="component" value="Chromosome"/>
</dbReference>
<evidence type="ECO:0000313" key="13">
    <source>
        <dbReference type="Proteomes" id="UP000245711"/>
    </source>
</evidence>
<keyword evidence="5 10" id="KW-0545">Nucleotide biosynthesis</keyword>
<dbReference type="NCBIfam" id="NF005923">
    <property type="entry name" value="PRK07933.1"/>
    <property type="match status" value="1"/>
</dbReference>
<keyword evidence="8 10" id="KW-0067">ATP-binding</keyword>
<evidence type="ECO:0000256" key="10">
    <source>
        <dbReference type="HAMAP-Rule" id="MF_00165"/>
    </source>
</evidence>
<dbReference type="PANTHER" id="PTHR10344:SF4">
    <property type="entry name" value="UMP-CMP KINASE 2, MITOCHONDRIAL"/>
    <property type="match status" value="1"/>
</dbReference>
<evidence type="ECO:0000256" key="9">
    <source>
        <dbReference type="ARBA" id="ARBA00048743"/>
    </source>
</evidence>
<dbReference type="GO" id="GO:0005524">
    <property type="term" value="F:ATP binding"/>
    <property type="evidence" value="ECO:0007669"/>
    <property type="project" value="UniProtKB-UniRule"/>
</dbReference>
<evidence type="ECO:0000256" key="6">
    <source>
        <dbReference type="ARBA" id="ARBA00022741"/>
    </source>
</evidence>
<comment type="similarity">
    <text evidence="1 10">Belongs to the thymidylate kinase family.</text>
</comment>
<accession>A0A2S2C4G4</accession>
<dbReference type="GO" id="GO:0006235">
    <property type="term" value="P:dTTP biosynthetic process"/>
    <property type="evidence" value="ECO:0007669"/>
    <property type="project" value="UniProtKB-UniRule"/>
</dbReference>
<evidence type="ECO:0000256" key="7">
    <source>
        <dbReference type="ARBA" id="ARBA00022777"/>
    </source>
</evidence>
<dbReference type="HAMAP" id="MF_00165">
    <property type="entry name" value="Thymidylate_kinase"/>
    <property type="match status" value="1"/>
</dbReference>
<comment type="function">
    <text evidence="10">Phosphorylation of dTMP to form dTDP in both de novo and salvage pathways of dTTP synthesis.</text>
</comment>
<keyword evidence="7 10" id="KW-0418">Kinase</keyword>
<sequence>MASPGPLRAGRGIAFFPVGTTSVGTLVALEGLDGAGKRTLVTAVRKRLDEAGLRVGTLDFPRYGRSVHADLASEALKGAHGDLSGSVHAMAVMFALDRSGAIAEMSELLAGCDIVLLDRYVASNAAYGAARLHQGADGEFVDWVRELEYGRLGLPRPDLQLYLDVPVALAEQRARGRESEDASRALDAYERDRGLQERTGEVYRQLAAADWMSPWWVLSPDIDPLTLAENLALLNDGTGRRGEKEHGTP</sequence>
<keyword evidence="13" id="KW-1185">Reference proteome</keyword>
<organism evidence="12 13">
    <name type="scientific">Rhodococcus oxybenzonivorans</name>
    <dbReference type="NCBI Taxonomy" id="1990687"/>
    <lineage>
        <taxon>Bacteria</taxon>
        <taxon>Bacillati</taxon>
        <taxon>Actinomycetota</taxon>
        <taxon>Actinomycetes</taxon>
        <taxon>Mycobacteriales</taxon>
        <taxon>Nocardiaceae</taxon>
        <taxon>Rhodococcus</taxon>
    </lineage>
</organism>
<dbReference type="CDD" id="cd01672">
    <property type="entry name" value="TMPK"/>
    <property type="match status" value="1"/>
</dbReference>
<dbReference type="SUPFAM" id="SSF52540">
    <property type="entry name" value="P-loop containing nucleoside triphosphate hydrolases"/>
    <property type="match status" value="1"/>
</dbReference>
<feature type="domain" description="Thymidylate kinase-like" evidence="11">
    <location>
        <begin position="29"/>
        <end position="187"/>
    </location>
</feature>
<comment type="caution">
    <text evidence="10">Lacks conserved residue(s) required for the propagation of feature annotation.</text>
</comment>
<dbReference type="EMBL" id="CP021354">
    <property type="protein sequence ID" value="AWK75668.1"/>
    <property type="molecule type" value="Genomic_DNA"/>
</dbReference>
<proteinExistence type="inferred from homology"/>
<dbReference type="OrthoDB" id="9774907at2"/>
<evidence type="ECO:0000259" key="11">
    <source>
        <dbReference type="Pfam" id="PF02223"/>
    </source>
</evidence>
<name>A0A2S2C4G4_9NOCA</name>
<evidence type="ECO:0000256" key="1">
    <source>
        <dbReference type="ARBA" id="ARBA00009776"/>
    </source>
</evidence>
<dbReference type="GO" id="GO:0006227">
    <property type="term" value="P:dUDP biosynthetic process"/>
    <property type="evidence" value="ECO:0007669"/>
    <property type="project" value="TreeGrafter"/>
</dbReference>
<dbReference type="InterPro" id="IPR027417">
    <property type="entry name" value="P-loop_NTPase"/>
</dbReference>
<gene>
    <name evidence="10" type="primary">tmk</name>
    <name evidence="12" type="ORF">CBI38_19135</name>
</gene>
<dbReference type="InterPro" id="IPR039430">
    <property type="entry name" value="Thymidylate_kin-like_dom"/>
</dbReference>
<evidence type="ECO:0000256" key="5">
    <source>
        <dbReference type="ARBA" id="ARBA00022727"/>
    </source>
</evidence>
<reference evidence="12 13" key="1">
    <citation type="submission" date="2017-05" db="EMBL/GenBank/DDBJ databases">
        <title>Isolation of Rhodococcus sp. S2-17 biodegrading of BP-3.</title>
        <authorList>
            <person name="Lee Y."/>
            <person name="Kim K.H."/>
            <person name="Chun B.H."/>
            <person name="Jung H.S."/>
            <person name="Jeon C.O."/>
        </authorList>
    </citation>
    <scope>NUCLEOTIDE SEQUENCE [LARGE SCALE GENOMIC DNA]</scope>
    <source>
        <strain evidence="12 13">S2-17</strain>
    </source>
</reference>
<dbReference type="Pfam" id="PF02223">
    <property type="entry name" value="Thymidylate_kin"/>
    <property type="match status" value="1"/>
</dbReference>
<evidence type="ECO:0000256" key="3">
    <source>
        <dbReference type="ARBA" id="ARBA00017144"/>
    </source>
</evidence>
<evidence type="ECO:0000313" key="12">
    <source>
        <dbReference type="EMBL" id="AWK75668.1"/>
    </source>
</evidence>
<dbReference type="GO" id="GO:0004798">
    <property type="term" value="F:dTMP kinase activity"/>
    <property type="evidence" value="ECO:0007669"/>
    <property type="project" value="UniProtKB-UniRule"/>
</dbReference>
<dbReference type="GO" id="GO:0005829">
    <property type="term" value="C:cytosol"/>
    <property type="evidence" value="ECO:0007669"/>
    <property type="project" value="TreeGrafter"/>
</dbReference>
<dbReference type="InterPro" id="IPR018094">
    <property type="entry name" value="Thymidylate_kinase"/>
</dbReference>
<keyword evidence="4 10" id="KW-0808">Transferase</keyword>
<dbReference type="Gene3D" id="3.40.50.300">
    <property type="entry name" value="P-loop containing nucleotide triphosphate hydrolases"/>
    <property type="match status" value="1"/>
</dbReference>
<comment type="catalytic activity">
    <reaction evidence="9 10">
        <text>dTMP + ATP = dTDP + ADP</text>
        <dbReference type="Rhea" id="RHEA:13517"/>
        <dbReference type="ChEBI" id="CHEBI:30616"/>
        <dbReference type="ChEBI" id="CHEBI:58369"/>
        <dbReference type="ChEBI" id="CHEBI:63528"/>
        <dbReference type="ChEBI" id="CHEBI:456216"/>
        <dbReference type="EC" id="2.7.4.9"/>
    </reaction>
</comment>
<dbReference type="EC" id="2.7.4.9" evidence="2 10"/>
<protein>
    <recommendedName>
        <fullName evidence="3 10">Thymidylate kinase</fullName>
        <ecNumber evidence="2 10">2.7.4.9</ecNumber>
    </recommendedName>
    <alternativeName>
        <fullName evidence="10">dTMP kinase</fullName>
    </alternativeName>
</protein>
<evidence type="ECO:0000256" key="2">
    <source>
        <dbReference type="ARBA" id="ARBA00012980"/>
    </source>
</evidence>
<evidence type="ECO:0000256" key="8">
    <source>
        <dbReference type="ARBA" id="ARBA00022840"/>
    </source>
</evidence>
<dbReference type="GO" id="GO:0006233">
    <property type="term" value="P:dTDP biosynthetic process"/>
    <property type="evidence" value="ECO:0007669"/>
    <property type="project" value="InterPro"/>
</dbReference>
<keyword evidence="6 10" id="KW-0547">Nucleotide-binding</keyword>
<evidence type="ECO:0000256" key="4">
    <source>
        <dbReference type="ARBA" id="ARBA00022679"/>
    </source>
</evidence>
<dbReference type="AlphaFoldDB" id="A0A2S2C4G4"/>